<dbReference type="STRING" id="1448308.A0A2T2P7V2"/>
<evidence type="ECO:0000256" key="6">
    <source>
        <dbReference type="ARBA" id="ARBA00022679"/>
    </source>
</evidence>
<keyword evidence="9" id="KW-0735">Signal-anchor</keyword>
<evidence type="ECO:0000256" key="9">
    <source>
        <dbReference type="ARBA" id="ARBA00022968"/>
    </source>
</evidence>
<evidence type="ECO:0000313" key="13">
    <source>
        <dbReference type="EMBL" id="PSN73418.1"/>
    </source>
</evidence>
<dbReference type="InterPro" id="IPR026050">
    <property type="entry name" value="C1GALT1/C1GALT1_chp1"/>
</dbReference>
<dbReference type="GO" id="GO:0016020">
    <property type="term" value="C:membrane"/>
    <property type="evidence" value="ECO:0007669"/>
    <property type="project" value="UniProtKB-SubCell"/>
</dbReference>
<comment type="pathway">
    <text evidence="2">Protein modification; protein glycosylation.</text>
</comment>
<keyword evidence="10" id="KW-1133">Transmembrane helix</keyword>
<dbReference type="PANTHER" id="PTHR23033:SF43">
    <property type="entry name" value="APPLE DOMAIN-CONTAINING PROTEIN"/>
    <property type="match status" value="1"/>
</dbReference>
<dbReference type="GO" id="GO:0000166">
    <property type="term" value="F:nucleotide binding"/>
    <property type="evidence" value="ECO:0007669"/>
    <property type="project" value="UniProtKB-KW"/>
</dbReference>
<feature type="non-terminal residue" evidence="13">
    <location>
        <position position="406"/>
    </location>
</feature>
<evidence type="ECO:0000256" key="2">
    <source>
        <dbReference type="ARBA" id="ARBA00004922"/>
    </source>
</evidence>
<evidence type="ECO:0000256" key="3">
    <source>
        <dbReference type="ARBA" id="ARBA00006462"/>
    </source>
</evidence>
<sequence>CETFPTHLLRKIQVVLKVGAADHWSRTEGQLNSVIKCIANVMVVSDLSHPYGTEHEAMDVLADLPAESYLKEEDYQIYDHQRNVSIGEGKLKQGHEGWKIDKYKFLPEVEKAVGRNTDAEWYVFLESDTYIFWDNMFRLLENYDHSEPYYFGSPSPGRGIPDSEDHIWFAYGGCGFVLSNAAAHRLVDRKRNNVGIKGPRLSEEYKEDIQRDCCGDSMLGWAIYDKAGVTLSGLWPMFNPHSLAGLPFGKHYWCEPVISLHKTAASEFQKLWKWENSRDRSNRPLLYADLLAYHHLGTFSRREDWDAADLDGFTEPDDHPAHTSLDACDAACKENAQCYQFTWHGKHCYMARSIRLGHHKKPDGKHAEEDRRYVSGWDVGKIERWKEEHKCAEGAHWVKPSLERIF</sequence>
<dbReference type="GO" id="GO:0016263">
    <property type="term" value="F:glycoprotein-N-acetylgalactosamine 3-beta-galactosyltransferase activity"/>
    <property type="evidence" value="ECO:0007669"/>
    <property type="project" value="UniProtKB-EC"/>
</dbReference>
<dbReference type="EMBL" id="KZ678129">
    <property type="protein sequence ID" value="PSN73418.1"/>
    <property type="molecule type" value="Genomic_DNA"/>
</dbReference>
<dbReference type="Pfam" id="PF02434">
    <property type="entry name" value="Fringe"/>
    <property type="match status" value="1"/>
</dbReference>
<name>A0A2T2P7V2_CORCC</name>
<evidence type="ECO:0000256" key="5">
    <source>
        <dbReference type="ARBA" id="ARBA00022676"/>
    </source>
</evidence>
<evidence type="ECO:0000313" key="14">
    <source>
        <dbReference type="Proteomes" id="UP000240883"/>
    </source>
</evidence>
<feature type="domain" description="Fringe-like glycosyltransferase" evidence="12">
    <location>
        <begin position="108"/>
        <end position="187"/>
    </location>
</feature>
<evidence type="ECO:0000259" key="12">
    <source>
        <dbReference type="Pfam" id="PF02434"/>
    </source>
</evidence>
<comment type="similarity">
    <text evidence="3">Belongs to the glycosyltransferase 31 family. Beta3-Gal-T subfamily.</text>
</comment>
<evidence type="ECO:0000256" key="4">
    <source>
        <dbReference type="ARBA" id="ARBA00012557"/>
    </source>
</evidence>
<protein>
    <recommendedName>
        <fullName evidence="4">N-acetylgalactosaminide beta-1,3-galactosyltransferase</fullName>
        <ecNumber evidence="4">2.4.1.122</ecNumber>
    </recommendedName>
</protein>
<proteinExistence type="inferred from homology"/>
<reference evidence="13 14" key="1">
    <citation type="journal article" date="2018" name="Front. Microbiol.">
        <title>Genome-Wide Analysis of Corynespora cassiicola Leaf Fall Disease Putative Effectors.</title>
        <authorList>
            <person name="Lopez D."/>
            <person name="Ribeiro S."/>
            <person name="Label P."/>
            <person name="Fumanal B."/>
            <person name="Venisse J.S."/>
            <person name="Kohler A."/>
            <person name="de Oliveira R.R."/>
            <person name="Labutti K."/>
            <person name="Lipzen A."/>
            <person name="Lail K."/>
            <person name="Bauer D."/>
            <person name="Ohm R.A."/>
            <person name="Barry K.W."/>
            <person name="Spatafora J."/>
            <person name="Grigoriev I.V."/>
            <person name="Martin F.M."/>
            <person name="Pujade-Renaud V."/>
        </authorList>
    </citation>
    <scope>NUCLEOTIDE SEQUENCE [LARGE SCALE GENOMIC DNA]</scope>
    <source>
        <strain evidence="13 14">Philippines</strain>
    </source>
</reference>
<keyword evidence="14" id="KW-1185">Reference proteome</keyword>
<keyword evidence="6 13" id="KW-0808">Transferase</keyword>
<evidence type="ECO:0000256" key="1">
    <source>
        <dbReference type="ARBA" id="ARBA00004606"/>
    </source>
</evidence>
<evidence type="ECO:0000256" key="8">
    <source>
        <dbReference type="ARBA" id="ARBA00022741"/>
    </source>
</evidence>
<accession>A0A2T2P7V2</accession>
<dbReference type="Proteomes" id="UP000240883">
    <property type="component" value="Unassembled WGS sequence"/>
</dbReference>
<keyword evidence="7" id="KW-0812">Transmembrane</keyword>
<dbReference type="PANTHER" id="PTHR23033">
    <property type="entry name" value="BETA1,3-GALACTOSYLTRANSFERASE"/>
    <property type="match status" value="1"/>
</dbReference>
<dbReference type="InterPro" id="IPR003378">
    <property type="entry name" value="Fringe-like_glycosylTrfase"/>
</dbReference>
<dbReference type="EC" id="2.4.1.122" evidence="4"/>
<gene>
    <name evidence="13" type="ORF">BS50DRAFT_469138</name>
</gene>
<dbReference type="Gene3D" id="3.50.4.10">
    <property type="entry name" value="Hepatocyte Growth Factor"/>
    <property type="match status" value="1"/>
</dbReference>
<evidence type="ECO:0000256" key="11">
    <source>
        <dbReference type="ARBA" id="ARBA00023136"/>
    </source>
</evidence>
<evidence type="ECO:0000256" key="10">
    <source>
        <dbReference type="ARBA" id="ARBA00022989"/>
    </source>
</evidence>
<dbReference type="OrthoDB" id="414175at2759"/>
<evidence type="ECO:0000256" key="7">
    <source>
        <dbReference type="ARBA" id="ARBA00022692"/>
    </source>
</evidence>
<keyword evidence="11" id="KW-0472">Membrane</keyword>
<feature type="non-terminal residue" evidence="13">
    <location>
        <position position="1"/>
    </location>
</feature>
<keyword evidence="5" id="KW-0328">Glycosyltransferase</keyword>
<dbReference type="AlphaFoldDB" id="A0A2T2P7V2"/>
<keyword evidence="8" id="KW-0547">Nucleotide-binding</keyword>
<organism evidence="13 14">
    <name type="scientific">Corynespora cassiicola Philippines</name>
    <dbReference type="NCBI Taxonomy" id="1448308"/>
    <lineage>
        <taxon>Eukaryota</taxon>
        <taxon>Fungi</taxon>
        <taxon>Dikarya</taxon>
        <taxon>Ascomycota</taxon>
        <taxon>Pezizomycotina</taxon>
        <taxon>Dothideomycetes</taxon>
        <taxon>Pleosporomycetidae</taxon>
        <taxon>Pleosporales</taxon>
        <taxon>Corynesporascaceae</taxon>
        <taxon>Corynespora</taxon>
    </lineage>
</organism>
<comment type="subcellular location">
    <subcellularLocation>
        <location evidence="1">Membrane</location>
        <topology evidence="1">Single-pass type II membrane protein</topology>
    </subcellularLocation>
</comment>
<dbReference type="Gene3D" id="3.90.550.50">
    <property type="match status" value="1"/>
</dbReference>